<evidence type="ECO:0000256" key="2">
    <source>
        <dbReference type="ARBA" id="ARBA00010734"/>
    </source>
</evidence>
<protein>
    <recommendedName>
        <fullName evidence="10">U3 small nucleolar RNA-associated protein 6</fullName>
    </recommendedName>
</protein>
<dbReference type="PANTHER" id="PTHR23271:SF1">
    <property type="entry name" value="U3 SMALL NUCLEOLAR RNA-ASSOCIATED PROTEIN 6 HOMOLOG"/>
    <property type="match status" value="1"/>
</dbReference>
<dbReference type="SUPFAM" id="SSF48452">
    <property type="entry name" value="TPR-like"/>
    <property type="match status" value="1"/>
</dbReference>
<dbReference type="InterPro" id="IPR055347">
    <property type="entry name" value="UTP6_N"/>
</dbReference>
<comment type="subcellular location">
    <subcellularLocation>
        <location evidence="1">Nucleus</location>
        <location evidence="1">Nucleolus</location>
    </subcellularLocation>
</comment>
<comment type="similarity">
    <text evidence="2">Belongs to the UTP6 family.</text>
</comment>
<dbReference type="Proteomes" id="UP001608902">
    <property type="component" value="Unassembled WGS sequence"/>
</dbReference>
<dbReference type="Pfam" id="PF24892">
    <property type="entry name" value="UTP6_C"/>
    <property type="match status" value="1"/>
</dbReference>
<dbReference type="AlphaFoldDB" id="A0ABD6ENY2"/>
<evidence type="ECO:0000256" key="1">
    <source>
        <dbReference type="ARBA" id="ARBA00004604"/>
    </source>
</evidence>
<dbReference type="InterPro" id="IPR003107">
    <property type="entry name" value="HAT"/>
</dbReference>
<dbReference type="PANTHER" id="PTHR23271">
    <property type="entry name" value="HEPATOCELLULAR CARCINOMA-ASSOCIATED ANTIGEN 66"/>
    <property type="match status" value="1"/>
</dbReference>
<feature type="non-terminal residue" evidence="8">
    <location>
        <position position="531"/>
    </location>
</feature>
<evidence type="ECO:0000256" key="4">
    <source>
        <dbReference type="ARBA" id="ARBA00022737"/>
    </source>
</evidence>
<evidence type="ECO:0000256" key="3">
    <source>
        <dbReference type="ARBA" id="ARBA00022552"/>
    </source>
</evidence>
<proteinExistence type="inferred from homology"/>
<keyword evidence="4" id="KW-0677">Repeat</keyword>
<name>A0ABD6ENY2_9BILA</name>
<evidence type="ECO:0000259" key="7">
    <source>
        <dbReference type="Pfam" id="PF24892"/>
    </source>
</evidence>
<feature type="domain" description="U3 small nucleolar RNA-associated protein 6 homolog C-terminal" evidence="7">
    <location>
        <begin position="307"/>
        <end position="527"/>
    </location>
</feature>
<gene>
    <name evidence="8" type="ORF">AB6A40_005412</name>
</gene>
<evidence type="ECO:0000313" key="9">
    <source>
        <dbReference type="Proteomes" id="UP001608902"/>
    </source>
</evidence>
<dbReference type="Pfam" id="PF08640">
    <property type="entry name" value="U3_assoc_6"/>
    <property type="match status" value="1"/>
</dbReference>
<organism evidence="8 9">
    <name type="scientific">Gnathostoma spinigerum</name>
    <dbReference type="NCBI Taxonomy" id="75299"/>
    <lineage>
        <taxon>Eukaryota</taxon>
        <taxon>Metazoa</taxon>
        <taxon>Ecdysozoa</taxon>
        <taxon>Nematoda</taxon>
        <taxon>Chromadorea</taxon>
        <taxon>Rhabditida</taxon>
        <taxon>Spirurina</taxon>
        <taxon>Gnathostomatomorpha</taxon>
        <taxon>Gnathostomatoidea</taxon>
        <taxon>Gnathostomatidae</taxon>
        <taxon>Gnathostoma</taxon>
    </lineage>
</organism>
<reference evidence="8 9" key="1">
    <citation type="submission" date="2024-08" db="EMBL/GenBank/DDBJ databases">
        <title>Gnathostoma spinigerum genome.</title>
        <authorList>
            <person name="Gonzalez-Bertolin B."/>
            <person name="Monzon S."/>
            <person name="Zaballos A."/>
            <person name="Jimenez P."/>
            <person name="Dekumyoy P."/>
            <person name="Varona S."/>
            <person name="Cuesta I."/>
            <person name="Sumanam S."/>
            <person name="Adisakwattana P."/>
            <person name="Gasser R.B."/>
            <person name="Hernandez-Gonzalez A."/>
            <person name="Young N.D."/>
            <person name="Perteguer M.J."/>
        </authorList>
    </citation>
    <scope>NUCLEOTIDE SEQUENCE [LARGE SCALE GENOMIC DNA]</scope>
    <source>
        <strain evidence="8">AL3</strain>
        <tissue evidence="8">Liver</tissue>
    </source>
</reference>
<evidence type="ECO:0000313" key="8">
    <source>
        <dbReference type="EMBL" id="MFH4978703.1"/>
    </source>
</evidence>
<feature type="domain" description="U3 small nucleolar RNA-associated protein 6 N-terminal" evidence="6">
    <location>
        <begin position="9"/>
        <end position="82"/>
    </location>
</feature>
<dbReference type="EMBL" id="JBGFUD010003429">
    <property type="protein sequence ID" value="MFH4978703.1"/>
    <property type="molecule type" value="Genomic_DNA"/>
</dbReference>
<accession>A0ABD6ENY2</accession>
<comment type="caution">
    <text evidence="8">The sequence shown here is derived from an EMBL/GenBank/DDBJ whole genome shotgun (WGS) entry which is preliminary data.</text>
</comment>
<dbReference type="GO" id="GO:0005730">
    <property type="term" value="C:nucleolus"/>
    <property type="evidence" value="ECO:0007669"/>
    <property type="project" value="UniProtKB-SubCell"/>
</dbReference>
<evidence type="ECO:0000256" key="5">
    <source>
        <dbReference type="ARBA" id="ARBA00023242"/>
    </source>
</evidence>
<dbReference type="SMART" id="SM00386">
    <property type="entry name" value="HAT"/>
    <property type="match status" value="7"/>
</dbReference>
<keyword evidence="9" id="KW-1185">Reference proteome</keyword>
<dbReference type="InterPro" id="IPR013949">
    <property type="entry name" value="Utp6"/>
</dbReference>
<dbReference type="Gene3D" id="1.25.40.10">
    <property type="entry name" value="Tetratricopeptide repeat domain"/>
    <property type="match status" value="2"/>
</dbReference>
<keyword evidence="3" id="KW-0698">rRNA processing</keyword>
<dbReference type="InterPro" id="IPR011990">
    <property type="entry name" value="TPR-like_helical_dom_sf"/>
</dbReference>
<evidence type="ECO:0008006" key="10">
    <source>
        <dbReference type="Google" id="ProtNLM"/>
    </source>
</evidence>
<keyword evidence="5" id="KW-0539">Nucleus</keyword>
<sequence>MSEFVERNLERLLPLYERLRVSQVFTKNEVKEFINRCRGYEYRLQKNLKDPSDFMLYADYLRDVLKLIRIRCKRLKIHRHYRDFDETLLAKISEVLRFCCERFKGHRKVWRKCIDFLKEEKMQRSVSKVYFRALQVYSRDTDLRLEAARWELNENFSIENARLHMQFALRQEPSRISVWSTFLDIEMRYVDRLMKRRAILEGKVDEKARRNNDSESADTIKEKKEETDAILDLKLAEVIVRQALMCEEITDKSALVFSLWKVAHICGLSNDRLEVFLYDWLWTEGNICEESWIAKYERSMNKTDFYALFDAAVGSLPSEKMIRYYIGQCRKRLESEDFSAAVKLHDLYEMLHLKGFASMSDYEEMLLCVENESEKRKYLNSALKSFPKCASFWSRLIHSAILSPESTKKEVRALFNRAEESVEPEDMLEIWKLAIDWTLSTNPEKVDDLFDRAILVAPSSVSAEIKCIRLRYLEEEFPNDRTRYRKEYQRMVSCPPTPMVVHKQFIDLELKADPDLNVLRQAYENYVASYG</sequence>
<evidence type="ECO:0000259" key="6">
    <source>
        <dbReference type="Pfam" id="PF08640"/>
    </source>
</evidence>
<dbReference type="GO" id="GO:0006364">
    <property type="term" value="P:rRNA processing"/>
    <property type="evidence" value="ECO:0007669"/>
    <property type="project" value="UniProtKB-KW"/>
</dbReference>
<dbReference type="InterPro" id="IPR056907">
    <property type="entry name" value="UTP6_C"/>
</dbReference>